<sequence>MTTSLLVTGGIFILSNVGKSILGKGAGWVFDQGLASINGGSDNDKIRQDIANVLTEVKQIETSVASLSNQLSDTLLQLRKDDLGTYISDIETYYSTIGDIMQEAFDLPSKNLADSVRVSQAQSLQSRLDDRLQASADNVPGYLDQINAFLNDASASSFLKQAAQQAFDESEDFLGYFTKTKVMALNYWVAYAKGISLLQMALDNPKVNFEEGSYTISRHNANFLAQEQNFEDTVGQESITLAEGIISNPLDTHDFIWRVHSGLYIEALRSDEENWIGSNVEKPTFSWSMFNGPPITIDQFDPTGSYPVVLVPSDNQDRMLCVGGQYGLQVQDQWPDKTVTPSCRWLIKPRYPGADRFSFKFDDNYAGGEYNGSYIVDVPYEEDTRMLNFVDALHNEDGNQFFNVTLGLLDVSS</sequence>
<dbReference type="Proteomes" id="UP000547976">
    <property type="component" value="Unassembled WGS sequence"/>
</dbReference>
<evidence type="ECO:0000313" key="1">
    <source>
        <dbReference type="EMBL" id="KAF5593229.1"/>
    </source>
</evidence>
<evidence type="ECO:0000313" key="2">
    <source>
        <dbReference type="Proteomes" id="UP000547976"/>
    </source>
</evidence>
<keyword evidence="2" id="KW-1185">Reference proteome</keyword>
<dbReference type="EMBL" id="JAAOAV010000160">
    <property type="protein sequence ID" value="KAF5593229.1"/>
    <property type="molecule type" value="Genomic_DNA"/>
</dbReference>
<dbReference type="AlphaFoldDB" id="A0A8H5PAR1"/>
<reference evidence="1 2" key="1">
    <citation type="submission" date="2020-05" db="EMBL/GenBank/DDBJ databases">
        <title>Identification and distribution of gene clusters putatively required for synthesis of sphingolipid metabolism inhibitors in phylogenetically diverse species of the filamentous fungus Fusarium.</title>
        <authorList>
            <person name="Kim H.-S."/>
            <person name="Busman M."/>
            <person name="Brown D.W."/>
            <person name="Divon H."/>
            <person name="Uhlig S."/>
            <person name="Proctor R.H."/>
        </authorList>
    </citation>
    <scope>NUCLEOTIDE SEQUENCE [LARGE SCALE GENOMIC DNA]</scope>
    <source>
        <strain evidence="1 2">NRRL 66333</strain>
    </source>
</reference>
<comment type="caution">
    <text evidence="1">The sequence shown here is derived from an EMBL/GenBank/DDBJ whole genome shotgun (WGS) entry which is preliminary data.</text>
</comment>
<dbReference type="OrthoDB" id="5076612at2759"/>
<dbReference type="RefSeq" id="XP_036534614.1">
    <property type="nucleotide sequence ID" value="XM_036688468.1"/>
</dbReference>
<name>A0A8H5PAR1_GIBSU</name>
<gene>
    <name evidence="1" type="ORF">FSUBG_9906</name>
</gene>
<dbReference type="GeneID" id="59323186"/>
<protein>
    <submittedName>
        <fullName evidence="1">Uncharacterized protein</fullName>
    </submittedName>
</protein>
<proteinExistence type="predicted"/>
<accession>A0A8H5PAR1</accession>
<organism evidence="1 2">
    <name type="scientific">Gibberella subglutinans</name>
    <name type="common">Fusarium subglutinans</name>
    <dbReference type="NCBI Taxonomy" id="42677"/>
    <lineage>
        <taxon>Eukaryota</taxon>
        <taxon>Fungi</taxon>
        <taxon>Dikarya</taxon>
        <taxon>Ascomycota</taxon>
        <taxon>Pezizomycotina</taxon>
        <taxon>Sordariomycetes</taxon>
        <taxon>Hypocreomycetidae</taxon>
        <taxon>Hypocreales</taxon>
        <taxon>Nectriaceae</taxon>
        <taxon>Fusarium</taxon>
        <taxon>Fusarium fujikuroi species complex</taxon>
    </lineage>
</organism>